<evidence type="ECO:0000313" key="2">
    <source>
        <dbReference type="EMBL" id="MQT28397.1"/>
    </source>
</evidence>
<comment type="caution">
    <text evidence="3">The sequence shown here is derived from an EMBL/GenBank/DDBJ whole genome shotgun (WGS) entry which is preliminary data.</text>
</comment>
<evidence type="ECO:0000313" key="4">
    <source>
        <dbReference type="EMBL" id="MQU16624.1"/>
    </source>
</evidence>
<dbReference type="AlphaFoldDB" id="A0A6A7YYH8"/>
<accession>A0A6A7YYH8</accession>
<dbReference type="InterPro" id="IPR014717">
    <property type="entry name" value="Transl_elong_EF1B/ribsomal_bS6"/>
</dbReference>
<dbReference type="Proteomes" id="UP000437970">
    <property type="component" value="Unassembled WGS sequence"/>
</dbReference>
<evidence type="ECO:0000313" key="7">
    <source>
        <dbReference type="Proteomes" id="UP000443000"/>
    </source>
</evidence>
<keyword evidence="1" id="KW-1133">Transmembrane helix</keyword>
<evidence type="ECO:0000313" key="6">
    <source>
        <dbReference type="Proteomes" id="UP000437970"/>
    </source>
</evidence>
<gene>
    <name evidence="3" type="primary">pilO</name>
    <name evidence="4" type="ORF">GHN41_09255</name>
    <name evidence="3" type="ORF">GHN86_09600</name>
    <name evidence="2" type="ORF">GHN94_21565</name>
    <name evidence="5" type="ORF">GHO29_06655</name>
</gene>
<organism evidence="3">
    <name type="scientific">Pseudomonas helleri</name>
    <dbReference type="NCBI Taxonomy" id="1608996"/>
    <lineage>
        <taxon>Bacteria</taxon>
        <taxon>Pseudomonadati</taxon>
        <taxon>Pseudomonadota</taxon>
        <taxon>Gammaproteobacteria</taxon>
        <taxon>Pseudomonadales</taxon>
        <taxon>Pseudomonadaceae</taxon>
        <taxon>Pseudomonas</taxon>
    </lineage>
</organism>
<dbReference type="GO" id="GO:0043683">
    <property type="term" value="P:type IV pilus assembly"/>
    <property type="evidence" value="ECO:0007669"/>
    <property type="project" value="InterPro"/>
</dbReference>
<dbReference type="RefSeq" id="WP_153378066.1">
    <property type="nucleotide sequence ID" value="NZ_CAXAOS010000001.1"/>
</dbReference>
<dbReference type="Gene3D" id="3.30.70.60">
    <property type="match status" value="1"/>
</dbReference>
<dbReference type="EMBL" id="WIWP01000071">
    <property type="protein sequence ID" value="MQT28397.1"/>
    <property type="molecule type" value="Genomic_DNA"/>
</dbReference>
<reference evidence="6 7" key="1">
    <citation type="submission" date="2019-10" db="EMBL/GenBank/DDBJ databases">
        <title>Evaluation of single-gene subtyping targets for Pseudomonas.</title>
        <authorList>
            <person name="Reichler S.J."/>
            <person name="Orsi R.H."/>
            <person name="Wiedmann M."/>
            <person name="Martin N.H."/>
            <person name="Murphy S.I."/>
        </authorList>
    </citation>
    <scope>NUCLEOTIDE SEQUENCE</scope>
    <source>
        <strain evidence="2 8">FSL R10-0802</strain>
        <strain evidence="4 7">FSL R10-1594</strain>
        <strain evidence="5 6">FSL R10-1984</strain>
        <strain evidence="3">FSL R10-2339</strain>
    </source>
</reference>
<dbReference type="Pfam" id="PF04350">
    <property type="entry name" value="PilO"/>
    <property type="match status" value="1"/>
</dbReference>
<keyword evidence="1" id="KW-0472">Membrane</keyword>
<evidence type="ECO:0000313" key="5">
    <source>
        <dbReference type="EMBL" id="MQU26166.1"/>
    </source>
</evidence>
<dbReference type="Proteomes" id="UP000443000">
    <property type="component" value="Unassembled WGS sequence"/>
</dbReference>
<dbReference type="InterPro" id="IPR007445">
    <property type="entry name" value="PilO"/>
</dbReference>
<feature type="transmembrane region" description="Helical" evidence="1">
    <location>
        <begin position="31"/>
        <end position="50"/>
    </location>
</feature>
<dbReference type="OrthoDB" id="9802133at2"/>
<dbReference type="EMBL" id="WIVT01000009">
    <property type="protein sequence ID" value="MQU16624.1"/>
    <property type="molecule type" value="Genomic_DNA"/>
</dbReference>
<protein>
    <submittedName>
        <fullName evidence="3">Type 4a pilus biogenesis protein PilO</fullName>
    </submittedName>
</protein>
<evidence type="ECO:0000256" key="1">
    <source>
        <dbReference type="SAM" id="Phobius"/>
    </source>
</evidence>
<dbReference type="GO" id="GO:0043107">
    <property type="term" value="P:type IV pilus-dependent motility"/>
    <property type="evidence" value="ECO:0007669"/>
    <property type="project" value="InterPro"/>
</dbReference>
<evidence type="ECO:0000313" key="3">
    <source>
        <dbReference type="EMBL" id="MQT80310.1"/>
    </source>
</evidence>
<dbReference type="PANTHER" id="PTHR39555:SF1">
    <property type="entry name" value="TYPE IV PILUS INNER MEMBRANE COMPONENT PILO"/>
    <property type="match status" value="1"/>
</dbReference>
<evidence type="ECO:0000313" key="8">
    <source>
        <dbReference type="Proteomes" id="UP000713985"/>
    </source>
</evidence>
<dbReference type="PANTHER" id="PTHR39555">
    <property type="entry name" value="FIMBRIAL ASSEMBLY PROTEIN PILO-LIKE PROTEIN-RELATED"/>
    <property type="match status" value="1"/>
</dbReference>
<name>A0A6A7YYH8_9PSED</name>
<keyword evidence="8" id="KW-1185">Reference proteome</keyword>
<dbReference type="EMBL" id="WIWC01000011">
    <property type="protein sequence ID" value="MQT80310.1"/>
    <property type="molecule type" value="Genomic_DNA"/>
</dbReference>
<proteinExistence type="predicted"/>
<dbReference type="Proteomes" id="UP000713985">
    <property type="component" value="Unassembled WGS sequence"/>
</dbReference>
<sequence>MAAHWLERLRGVELQDFGLRNAGVWSLRHKALVAMAWVGALFGLGYGLVLEGAMTRLEVQREAEMAMKTVFETKAKALPGLVSYTLHVQALEGAYQGLMTLLPRQAEAPGLLDDISRMGLASGLLIEQMQWSPPVTHSLYIEQPLQLSLVGRYHDVGLFLSSLSNLPRIVTSHDFALEPLNTSGDGRLRMTLLAKTYHAPGVAP</sequence>
<dbReference type="EMBL" id="WIVW01000005">
    <property type="protein sequence ID" value="MQU26166.1"/>
    <property type="molecule type" value="Genomic_DNA"/>
</dbReference>
<keyword evidence="1" id="KW-0812">Transmembrane</keyword>